<evidence type="ECO:0000256" key="1">
    <source>
        <dbReference type="SAM" id="MobiDB-lite"/>
    </source>
</evidence>
<evidence type="ECO:0000313" key="3">
    <source>
        <dbReference type="Proteomes" id="UP000015350"/>
    </source>
</evidence>
<reference evidence="2 3" key="1">
    <citation type="submission" date="2013-04" db="EMBL/GenBank/DDBJ databases">
        <authorList>
            <person name="Kuznetsov B."/>
            <person name="Ivanovsky R."/>
        </authorList>
    </citation>
    <scope>NUCLEOTIDE SEQUENCE [LARGE SCALE GENOMIC DNA]</scope>
    <source>
        <strain evidence="2 3">MGU-K5</strain>
    </source>
</reference>
<proteinExistence type="predicted"/>
<dbReference type="AlphaFoldDB" id="S9S762"/>
<feature type="region of interest" description="Disordered" evidence="1">
    <location>
        <begin position="1"/>
        <end position="79"/>
    </location>
</feature>
<dbReference type="STRING" id="1316936.K678_09600"/>
<dbReference type="EMBL" id="AQPH01000032">
    <property type="protein sequence ID" value="EPY01697.1"/>
    <property type="molecule type" value="Genomic_DNA"/>
</dbReference>
<protein>
    <submittedName>
        <fullName evidence="2">Uncharacterized protein</fullName>
    </submittedName>
</protein>
<sequence length="79" mass="7352">MVTSRTGDGGGGLVGRETGRGVGCGLTSGGLGSLRAGATDGAGRSDANVTHVTDRDAAGTATANGGDGGGLVAQINNPP</sequence>
<evidence type="ECO:0000313" key="2">
    <source>
        <dbReference type="EMBL" id="EPY01697.1"/>
    </source>
</evidence>
<organism evidence="2 3">
    <name type="scientific">Magnetospirillum fulvum MGU-K5</name>
    <dbReference type="NCBI Taxonomy" id="1316936"/>
    <lineage>
        <taxon>Bacteria</taxon>
        <taxon>Pseudomonadati</taxon>
        <taxon>Pseudomonadota</taxon>
        <taxon>Alphaproteobacteria</taxon>
        <taxon>Rhodospirillales</taxon>
        <taxon>Rhodospirillaceae</taxon>
        <taxon>Magnetospirillum</taxon>
    </lineage>
</organism>
<gene>
    <name evidence="2" type="ORF">K678_09600</name>
</gene>
<accession>S9S762</accession>
<feature type="compositionally biased region" description="Gly residues" evidence="1">
    <location>
        <begin position="7"/>
        <end position="32"/>
    </location>
</feature>
<dbReference type="Proteomes" id="UP000015350">
    <property type="component" value="Unassembled WGS sequence"/>
</dbReference>
<comment type="caution">
    <text evidence="2">The sequence shown here is derived from an EMBL/GenBank/DDBJ whole genome shotgun (WGS) entry which is preliminary data.</text>
</comment>
<name>S9S762_MAGFU</name>
<dbReference type="RefSeq" id="WP_021132250.1">
    <property type="nucleotide sequence ID" value="NZ_AQPH01000032.1"/>
</dbReference>